<dbReference type="STRING" id="1156394.T0SA94"/>
<protein>
    <recommendedName>
        <fullName evidence="3">EF-hand domain-containing protein</fullName>
    </recommendedName>
</protein>
<dbReference type="RefSeq" id="XP_008606989.1">
    <property type="nucleotide sequence ID" value="XM_008608767.1"/>
</dbReference>
<dbReference type="InterPro" id="IPR011992">
    <property type="entry name" value="EF-hand-dom_pair"/>
</dbReference>
<evidence type="ECO:0000259" key="3">
    <source>
        <dbReference type="PROSITE" id="PS50222"/>
    </source>
</evidence>
<dbReference type="InterPro" id="IPR018247">
    <property type="entry name" value="EF_Hand_1_Ca_BS"/>
</dbReference>
<dbReference type="EMBL" id="JH767138">
    <property type="protein sequence ID" value="EQC39717.1"/>
    <property type="molecule type" value="Genomic_DNA"/>
</dbReference>
<keyword evidence="1" id="KW-0106">Calcium</keyword>
<feature type="domain" description="EF-hand" evidence="3">
    <location>
        <begin position="600"/>
        <end position="635"/>
    </location>
</feature>
<dbReference type="InParanoid" id="T0SA94"/>
<organism evidence="4 5">
    <name type="scientific">Saprolegnia diclina (strain VS20)</name>
    <dbReference type="NCBI Taxonomy" id="1156394"/>
    <lineage>
        <taxon>Eukaryota</taxon>
        <taxon>Sar</taxon>
        <taxon>Stramenopiles</taxon>
        <taxon>Oomycota</taxon>
        <taxon>Saprolegniomycetes</taxon>
        <taxon>Saprolegniales</taxon>
        <taxon>Saprolegniaceae</taxon>
        <taxon>Saprolegnia</taxon>
    </lineage>
</organism>
<dbReference type="VEuPathDB" id="FungiDB:SDRG_03145"/>
<dbReference type="PROSITE" id="PS50222">
    <property type="entry name" value="EF_HAND_2"/>
    <property type="match status" value="1"/>
</dbReference>
<evidence type="ECO:0000256" key="1">
    <source>
        <dbReference type="ARBA" id="ARBA00022837"/>
    </source>
</evidence>
<dbReference type="OrthoDB" id="126524at2759"/>
<reference evidence="4 5" key="1">
    <citation type="submission" date="2012-04" db="EMBL/GenBank/DDBJ databases">
        <title>The Genome Sequence of Saprolegnia declina VS20.</title>
        <authorList>
            <consortium name="The Broad Institute Genome Sequencing Platform"/>
            <person name="Russ C."/>
            <person name="Nusbaum C."/>
            <person name="Tyler B."/>
            <person name="van West P."/>
            <person name="Dieguez-Uribeondo J."/>
            <person name="de Bruijn I."/>
            <person name="Tripathy S."/>
            <person name="Jiang R."/>
            <person name="Young S.K."/>
            <person name="Zeng Q."/>
            <person name="Gargeya S."/>
            <person name="Fitzgerald M."/>
            <person name="Haas B."/>
            <person name="Abouelleil A."/>
            <person name="Alvarado L."/>
            <person name="Arachchi H.M."/>
            <person name="Berlin A."/>
            <person name="Chapman S.B."/>
            <person name="Goldberg J."/>
            <person name="Griggs A."/>
            <person name="Gujja S."/>
            <person name="Hansen M."/>
            <person name="Howarth C."/>
            <person name="Imamovic A."/>
            <person name="Larimer J."/>
            <person name="McCowen C."/>
            <person name="Montmayeur A."/>
            <person name="Murphy C."/>
            <person name="Neiman D."/>
            <person name="Pearson M."/>
            <person name="Priest M."/>
            <person name="Roberts A."/>
            <person name="Saif S."/>
            <person name="Shea T."/>
            <person name="Sisk P."/>
            <person name="Sykes S."/>
            <person name="Wortman J."/>
            <person name="Nusbaum C."/>
            <person name="Birren B."/>
        </authorList>
    </citation>
    <scope>NUCLEOTIDE SEQUENCE [LARGE SCALE GENOMIC DNA]</scope>
    <source>
        <strain evidence="4 5">VS20</strain>
    </source>
</reference>
<proteinExistence type="predicted"/>
<accession>T0SA94</accession>
<evidence type="ECO:0000256" key="2">
    <source>
        <dbReference type="SAM" id="MobiDB-lite"/>
    </source>
</evidence>
<dbReference type="AlphaFoldDB" id="T0SA94"/>
<dbReference type="PANTHER" id="PTHR34894">
    <property type="entry name" value="SAM-DEPENDENT METHYLTRANSFERASE RSMI, CONSERVED SITE"/>
    <property type="match status" value="1"/>
</dbReference>
<feature type="region of interest" description="Disordered" evidence="2">
    <location>
        <begin position="34"/>
        <end position="53"/>
    </location>
</feature>
<name>T0SA94_SAPDV</name>
<dbReference type="InterPro" id="IPR002048">
    <property type="entry name" value="EF_hand_dom"/>
</dbReference>
<dbReference type="Proteomes" id="UP000030762">
    <property type="component" value="Unassembled WGS sequence"/>
</dbReference>
<dbReference type="SUPFAM" id="SSF47473">
    <property type="entry name" value="EF-hand"/>
    <property type="match status" value="1"/>
</dbReference>
<evidence type="ECO:0000313" key="5">
    <source>
        <dbReference type="Proteomes" id="UP000030762"/>
    </source>
</evidence>
<dbReference type="eggNOG" id="ENOG502QR05">
    <property type="taxonomic scope" value="Eukaryota"/>
</dbReference>
<sequence length="744" mass="84296">MKRNNEGTRSASVLPTAIFPAGTPLQATLAKLEQPVRSKASLPEHPPSPVPESTELFHYTNTLLHRVTGRYLPAAVVGGSTTAHADEVKHLASDPDLVLVMQSVQDLTHQFHEVATSVLSHRRELGKILLKLKGSYVVLFERVLEAAMRFYYTYRAEHAKERHDQKLEILNQSRLIQEHEESIRVLTHHLEAKEVLLQTQRVTIQDLEFHNHSLQALEATWLELVRLFANSIPLISSVVVARRVPKYKEAYTKAVEEIHHAHEPSPDSPYFNHFRPRADASTETITDDDGLWDIQDGVPTTVSTSVRARIMWRRFHAFVRCKNCHGRPLPTRAPTERKRWSRAAAKEWRLPNSIKHFLANLPKTVVAIERYSLQELLQHIEELYDAKYEADCLDAADGVAYQPLDQFVAEYYLKSCKGRQLAEVQLYKLLISIKALYLTSPALHLFARFLQLLDRDEAEQRQYRFDPDIDEKAQASKMELNALGLGTDHLVSVNGISTKWVALEYGIRLLKWYLSYLPDEKRHIYCRQLEHCTGILLHGTITDTTGNQLAVRAQMRLAMLGTETSRTGGDEPVRRRDVVVVSVHVVLELIVDVLLMRTKGIEMELTELFDSGDVNHDHVLSFAEFCAILQPRAPHFNERRLLRMFREALVLGQDPSYAITADAFIQVCTDHGLVALVSSATFEQAESPAQPAKAPVQLVQRQDEPAPARDSGGVAGAAPLPAKAHTALRLRNLHEWKRSSLHEL</sequence>
<dbReference type="PROSITE" id="PS00018">
    <property type="entry name" value="EF_HAND_1"/>
    <property type="match status" value="1"/>
</dbReference>
<dbReference type="Gene3D" id="1.10.238.10">
    <property type="entry name" value="EF-hand"/>
    <property type="match status" value="1"/>
</dbReference>
<keyword evidence="5" id="KW-1185">Reference proteome</keyword>
<dbReference type="GeneID" id="19943872"/>
<evidence type="ECO:0000313" key="4">
    <source>
        <dbReference type="EMBL" id="EQC39717.1"/>
    </source>
</evidence>
<dbReference type="OMA" id="KMMWRRF"/>
<dbReference type="PANTHER" id="PTHR34894:SF5">
    <property type="entry name" value="EF-HAND DOMAIN-CONTAINING PROTEIN"/>
    <property type="match status" value="1"/>
</dbReference>
<feature type="region of interest" description="Disordered" evidence="2">
    <location>
        <begin position="687"/>
        <end position="718"/>
    </location>
</feature>
<dbReference type="GO" id="GO:0005509">
    <property type="term" value="F:calcium ion binding"/>
    <property type="evidence" value="ECO:0007669"/>
    <property type="project" value="InterPro"/>
</dbReference>
<gene>
    <name evidence="4" type="ORF">SDRG_03145</name>
</gene>